<reference evidence="1" key="2">
    <citation type="journal article" date="2015" name="Fish Shellfish Immunol.">
        <title>Early steps in the European eel (Anguilla anguilla)-Vibrio vulnificus interaction in the gills: Role of the RtxA13 toxin.</title>
        <authorList>
            <person name="Callol A."/>
            <person name="Pajuelo D."/>
            <person name="Ebbesson L."/>
            <person name="Teles M."/>
            <person name="MacKenzie S."/>
            <person name="Amaro C."/>
        </authorList>
    </citation>
    <scope>NUCLEOTIDE SEQUENCE</scope>
</reference>
<proteinExistence type="predicted"/>
<protein>
    <submittedName>
        <fullName evidence="1">Uncharacterized protein</fullName>
    </submittedName>
</protein>
<dbReference type="EMBL" id="GBXM01087406">
    <property type="protein sequence ID" value="JAH21171.1"/>
    <property type="molecule type" value="Transcribed_RNA"/>
</dbReference>
<dbReference type="AlphaFoldDB" id="A0A0E9QW25"/>
<reference evidence="1" key="1">
    <citation type="submission" date="2014-11" db="EMBL/GenBank/DDBJ databases">
        <authorList>
            <person name="Amaro Gonzalez C."/>
        </authorList>
    </citation>
    <scope>NUCLEOTIDE SEQUENCE</scope>
</reference>
<organism evidence="1">
    <name type="scientific">Anguilla anguilla</name>
    <name type="common">European freshwater eel</name>
    <name type="synonym">Muraena anguilla</name>
    <dbReference type="NCBI Taxonomy" id="7936"/>
    <lineage>
        <taxon>Eukaryota</taxon>
        <taxon>Metazoa</taxon>
        <taxon>Chordata</taxon>
        <taxon>Craniata</taxon>
        <taxon>Vertebrata</taxon>
        <taxon>Euteleostomi</taxon>
        <taxon>Actinopterygii</taxon>
        <taxon>Neopterygii</taxon>
        <taxon>Teleostei</taxon>
        <taxon>Anguilliformes</taxon>
        <taxon>Anguillidae</taxon>
        <taxon>Anguilla</taxon>
    </lineage>
</organism>
<name>A0A0E9QW25_ANGAN</name>
<evidence type="ECO:0000313" key="1">
    <source>
        <dbReference type="EMBL" id="JAH21171.1"/>
    </source>
</evidence>
<sequence length="37" mass="4382">MSGNSSLSLPMVLVNTKLFYLAEQRHRKEKRKFMGFH</sequence>
<accession>A0A0E9QW25</accession>